<proteinExistence type="inferred from homology"/>
<evidence type="ECO:0000256" key="9">
    <source>
        <dbReference type="PROSITE-ProRule" id="PRU00192"/>
    </source>
</evidence>
<comment type="similarity">
    <text evidence="2">Belongs to the SHO1 family.</text>
</comment>
<organism evidence="12 13">
    <name type="scientific">Cutaneotrichosporon oleaginosum</name>
    <dbReference type="NCBI Taxonomy" id="879819"/>
    <lineage>
        <taxon>Eukaryota</taxon>
        <taxon>Fungi</taxon>
        <taxon>Dikarya</taxon>
        <taxon>Basidiomycota</taxon>
        <taxon>Agaricomycotina</taxon>
        <taxon>Tremellomycetes</taxon>
        <taxon>Trichosporonales</taxon>
        <taxon>Trichosporonaceae</taxon>
        <taxon>Cutaneotrichosporon</taxon>
    </lineage>
</organism>
<feature type="transmembrane region" description="Helical" evidence="10">
    <location>
        <begin position="116"/>
        <end position="137"/>
    </location>
</feature>
<keyword evidence="13" id="KW-1185">Reference proteome</keyword>
<dbReference type="InterPro" id="IPR001452">
    <property type="entry name" value="SH3_domain"/>
</dbReference>
<dbReference type="Pfam" id="PF00018">
    <property type="entry name" value="SH3_1"/>
    <property type="match status" value="1"/>
</dbReference>
<dbReference type="InterPro" id="IPR036028">
    <property type="entry name" value="SH3-like_dom_sf"/>
</dbReference>
<keyword evidence="4" id="KW-1003">Cell membrane</keyword>
<dbReference type="Proteomes" id="UP000053611">
    <property type="component" value="Unassembled WGS sequence"/>
</dbReference>
<evidence type="ECO:0000256" key="1">
    <source>
        <dbReference type="ARBA" id="ARBA00004651"/>
    </source>
</evidence>
<evidence type="ECO:0000313" key="12">
    <source>
        <dbReference type="EMBL" id="KLT41014.1"/>
    </source>
</evidence>
<feature type="transmembrane region" description="Helical" evidence="10">
    <location>
        <begin position="12"/>
        <end position="34"/>
    </location>
</feature>
<keyword evidence="5 10" id="KW-0812">Transmembrane</keyword>
<gene>
    <name evidence="12" type="ORF">CC85DRAFT_248371</name>
</gene>
<dbReference type="InterPro" id="IPR035522">
    <property type="entry name" value="Sho1_SH3"/>
</dbReference>
<dbReference type="OrthoDB" id="5983572at2759"/>
<dbReference type="SUPFAM" id="SSF50044">
    <property type="entry name" value="SH3-domain"/>
    <property type="match status" value="1"/>
</dbReference>
<dbReference type="STRING" id="879819.A0A0J1B0A1"/>
<evidence type="ECO:0000313" key="13">
    <source>
        <dbReference type="Proteomes" id="UP000053611"/>
    </source>
</evidence>
<protein>
    <recommendedName>
        <fullName evidence="11">SH3 domain-containing protein</fullName>
    </recommendedName>
</protein>
<evidence type="ECO:0000256" key="5">
    <source>
        <dbReference type="ARBA" id="ARBA00022692"/>
    </source>
</evidence>
<dbReference type="PROSITE" id="PS50002">
    <property type="entry name" value="SH3"/>
    <property type="match status" value="1"/>
</dbReference>
<evidence type="ECO:0000256" key="4">
    <source>
        <dbReference type="ARBA" id="ARBA00022475"/>
    </source>
</evidence>
<comment type="subcellular location">
    <subcellularLocation>
        <location evidence="1">Cell membrane</location>
        <topology evidence="1">Multi-pass membrane protein</topology>
    </subcellularLocation>
</comment>
<keyword evidence="6 10" id="KW-1133">Transmembrane helix</keyword>
<evidence type="ECO:0000256" key="2">
    <source>
        <dbReference type="ARBA" id="ARBA00009739"/>
    </source>
</evidence>
<accession>A0A0J1B0A1</accession>
<evidence type="ECO:0000256" key="7">
    <source>
        <dbReference type="ARBA" id="ARBA00023016"/>
    </source>
</evidence>
<reference evidence="12 13" key="1">
    <citation type="submission" date="2015-03" db="EMBL/GenBank/DDBJ databases">
        <title>Genomics and transcriptomics of the oil-accumulating basidiomycete yeast T. oleaginosus allow insights into substrate utilization and the diverse evolutionary trajectories of mating systems in fungi.</title>
        <authorList>
            <consortium name="DOE Joint Genome Institute"/>
            <person name="Kourist R."/>
            <person name="Kracht O."/>
            <person name="Bracharz F."/>
            <person name="Lipzen A."/>
            <person name="Nolan M."/>
            <person name="Ohm R."/>
            <person name="Grigoriev I."/>
            <person name="Sun S."/>
            <person name="Heitman J."/>
            <person name="Bruck T."/>
            <person name="Nowrousian M."/>
        </authorList>
    </citation>
    <scope>NUCLEOTIDE SEQUENCE [LARGE SCALE GENOMIC DNA]</scope>
    <source>
        <strain evidence="12 13">IBC0246</strain>
    </source>
</reference>
<keyword evidence="3 9" id="KW-0728">SH3 domain</keyword>
<evidence type="ECO:0000259" key="11">
    <source>
        <dbReference type="PROSITE" id="PS50002"/>
    </source>
</evidence>
<dbReference type="SMART" id="SM00326">
    <property type="entry name" value="SH3"/>
    <property type="match status" value="1"/>
</dbReference>
<evidence type="ECO:0000256" key="8">
    <source>
        <dbReference type="ARBA" id="ARBA00023136"/>
    </source>
</evidence>
<dbReference type="Gene3D" id="2.30.30.40">
    <property type="entry name" value="SH3 Domains"/>
    <property type="match status" value="1"/>
</dbReference>
<dbReference type="EMBL" id="KQ087224">
    <property type="protein sequence ID" value="KLT41014.1"/>
    <property type="molecule type" value="Genomic_DNA"/>
</dbReference>
<feature type="domain" description="SH3" evidence="11">
    <location>
        <begin position="250"/>
        <end position="309"/>
    </location>
</feature>
<evidence type="ECO:0000256" key="3">
    <source>
        <dbReference type="ARBA" id="ARBA00022443"/>
    </source>
</evidence>
<dbReference type="GO" id="GO:0005886">
    <property type="term" value="C:plasma membrane"/>
    <property type="evidence" value="ECO:0007669"/>
    <property type="project" value="UniProtKB-SubCell"/>
</dbReference>
<evidence type="ECO:0000256" key="10">
    <source>
        <dbReference type="SAM" id="Phobius"/>
    </source>
</evidence>
<feature type="transmembrane region" description="Helical" evidence="10">
    <location>
        <begin position="54"/>
        <end position="77"/>
    </location>
</feature>
<feature type="transmembrane region" description="Helical" evidence="10">
    <location>
        <begin position="89"/>
        <end position="110"/>
    </location>
</feature>
<keyword evidence="7" id="KW-0346">Stress response</keyword>
<dbReference type="CDD" id="cd11855">
    <property type="entry name" value="SH3_Sho1p"/>
    <property type="match status" value="1"/>
</dbReference>
<dbReference type="AlphaFoldDB" id="A0A0J1B0A1"/>
<evidence type="ECO:0000256" key="6">
    <source>
        <dbReference type="ARBA" id="ARBA00022989"/>
    </source>
</evidence>
<name>A0A0J1B0A1_9TREE</name>
<keyword evidence="8 10" id="KW-0472">Membrane</keyword>
<sequence>MVGRGFDIGAVVRNPALIVTIGVAFVAWFIAFIGQCVGEAQYSDATGDVGSRSSAPLFGVLWFAIWVQILVIVFFFISACSGTLSQHRFAIAIFTAICVVFSVFGVQNIFAKGSGSVTATGVGWLLLCMVDLVWLLFFTSDEDSWLFESFSGGTVGGWGGGASNRRHSGRASRAEAGIYGNESAGLRVNGADRGMSSHELPGGYANGGMGGTMGYSSPINLDGPSPVKMATPSPQPDFASAIGQSTDTVAYKHKAKANYAYSASPDDPNEVSFAKGEILEVHDTTGKWYQVRTASGQQGIAPSNYLTLL</sequence>